<dbReference type="GO" id="GO:0010032">
    <property type="term" value="P:meiotic chromosome condensation"/>
    <property type="evidence" value="ECO:0007669"/>
    <property type="project" value="TreeGrafter"/>
</dbReference>
<keyword evidence="5" id="KW-0539">Nucleus</keyword>
<dbReference type="PANTHER" id="PTHR14222:SF2">
    <property type="entry name" value="CONDENSIN COMPLEX SUBUNIT 1"/>
    <property type="match status" value="1"/>
</dbReference>
<evidence type="ECO:0000313" key="8">
    <source>
        <dbReference type="EMBL" id="KAK9090435.1"/>
    </source>
</evidence>
<dbReference type="PANTHER" id="PTHR14222">
    <property type="entry name" value="CONDENSIN"/>
    <property type="match status" value="1"/>
</dbReference>
<dbReference type="GO" id="GO:0000796">
    <property type="term" value="C:condensin complex"/>
    <property type="evidence" value="ECO:0007669"/>
    <property type="project" value="TreeGrafter"/>
</dbReference>
<reference evidence="8 9" key="1">
    <citation type="submission" date="2024-01" db="EMBL/GenBank/DDBJ databases">
        <title>Genome assemblies of Stephania.</title>
        <authorList>
            <person name="Yang L."/>
        </authorList>
    </citation>
    <scope>NUCLEOTIDE SEQUENCE [LARGE SCALE GENOMIC DNA]</scope>
    <source>
        <strain evidence="8">QJT</strain>
        <tissue evidence="8">Leaf</tissue>
    </source>
</reference>
<proteinExistence type="predicted"/>
<dbReference type="InterPro" id="IPR016024">
    <property type="entry name" value="ARM-type_fold"/>
</dbReference>
<keyword evidence="4" id="KW-0226">DNA condensation</keyword>
<organism evidence="8 9">
    <name type="scientific">Stephania japonica</name>
    <dbReference type="NCBI Taxonomy" id="461633"/>
    <lineage>
        <taxon>Eukaryota</taxon>
        <taxon>Viridiplantae</taxon>
        <taxon>Streptophyta</taxon>
        <taxon>Embryophyta</taxon>
        <taxon>Tracheophyta</taxon>
        <taxon>Spermatophyta</taxon>
        <taxon>Magnoliopsida</taxon>
        <taxon>Ranunculales</taxon>
        <taxon>Menispermaceae</taxon>
        <taxon>Menispermoideae</taxon>
        <taxon>Cissampelideae</taxon>
        <taxon>Stephania</taxon>
    </lineage>
</organism>
<dbReference type="GO" id="GO:0051301">
    <property type="term" value="P:cell division"/>
    <property type="evidence" value="ECO:0007669"/>
    <property type="project" value="UniProtKB-KW"/>
</dbReference>
<name>A0AAP0HPD7_9MAGN</name>
<gene>
    <name evidence="8" type="ORF">Sjap_023612</name>
</gene>
<dbReference type="GO" id="GO:0000779">
    <property type="term" value="C:condensed chromosome, centromeric region"/>
    <property type="evidence" value="ECO:0007669"/>
    <property type="project" value="TreeGrafter"/>
</dbReference>
<evidence type="ECO:0000256" key="2">
    <source>
        <dbReference type="ARBA" id="ARBA00022618"/>
    </source>
</evidence>
<sequence>MVRITIPEWPHVSAEKKEELWKLVKLRFEGLIEEQMENTLQHIGNLWKCSKSRLRTKLKIAREKGWSEDKINSDLKPEAVDLADCKLVGEGEIETDDPMHLVDVIPIGGGAYLVYVERVFEPNAFLWRNQNNWTTLDNALGEIIPWPKEAVARRVLELEKKRKHRNFKKSEFIVPVRDSNVYHANASHLCCSRHLLSSSHETLGDLAVRFPNLLEPWTENMYARLRDPSPSVRKNAVLVLYHSILNDMMKVKGYINEMAILIEDEDERISESC</sequence>
<evidence type="ECO:0000313" key="9">
    <source>
        <dbReference type="Proteomes" id="UP001417504"/>
    </source>
</evidence>
<evidence type="ECO:0000256" key="3">
    <source>
        <dbReference type="ARBA" id="ARBA00022776"/>
    </source>
</evidence>
<dbReference type="InterPro" id="IPR026971">
    <property type="entry name" value="CND1/NCAPD3"/>
</dbReference>
<keyword evidence="2" id="KW-0132">Cell division</keyword>
<keyword evidence="9" id="KW-1185">Reference proteome</keyword>
<comment type="caution">
    <text evidence="8">The sequence shown here is derived from an EMBL/GenBank/DDBJ whole genome shotgun (WGS) entry which is preliminary data.</text>
</comment>
<dbReference type="EMBL" id="JBBNAE010000010">
    <property type="protein sequence ID" value="KAK9090435.1"/>
    <property type="molecule type" value="Genomic_DNA"/>
</dbReference>
<evidence type="ECO:0000259" key="7">
    <source>
        <dbReference type="Pfam" id="PF12717"/>
    </source>
</evidence>
<evidence type="ECO:0000256" key="4">
    <source>
        <dbReference type="ARBA" id="ARBA00023067"/>
    </source>
</evidence>
<dbReference type="InterPro" id="IPR032682">
    <property type="entry name" value="Cnd1_C"/>
</dbReference>
<dbReference type="Proteomes" id="UP001417504">
    <property type="component" value="Unassembled WGS sequence"/>
</dbReference>
<accession>A0AAP0HPD7</accession>
<protein>
    <recommendedName>
        <fullName evidence="7">Condensin complex subunit 1 C-terminal domain-containing protein</fullName>
    </recommendedName>
</protein>
<dbReference type="AlphaFoldDB" id="A0AAP0HPD7"/>
<keyword evidence="6" id="KW-0131">Cell cycle</keyword>
<dbReference type="GO" id="GO:0042393">
    <property type="term" value="F:histone binding"/>
    <property type="evidence" value="ECO:0007669"/>
    <property type="project" value="TreeGrafter"/>
</dbReference>
<evidence type="ECO:0000256" key="5">
    <source>
        <dbReference type="ARBA" id="ARBA00023242"/>
    </source>
</evidence>
<comment type="subcellular location">
    <subcellularLocation>
        <location evidence="1">Nucleus</location>
    </subcellularLocation>
</comment>
<feature type="domain" description="Condensin complex subunit 1 C-terminal" evidence="7">
    <location>
        <begin position="202"/>
        <end position="273"/>
    </location>
</feature>
<dbReference type="Gene3D" id="1.25.10.10">
    <property type="entry name" value="Leucine-rich Repeat Variant"/>
    <property type="match status" value="1"/>
</dbReference>
<evidence type="ECO:0000256" key="6">
    <source>
        <dbReference type="ARBA" id="ARBA00023306"/>
    </source>
</evidence>
<dbReference type="SUPFAM" id="SSF48371">
    <property type="entry name" value="ARM repeat"/>
    <property type="match status" value="1"/>
</dbReference>
<dbReference type="GO" id="GO:0007076">
    <property type="term" value="P:mitotic chromosome condensation"/>
    <property type="evidence" value="ECO:0007669"/>
    <property type="project" value="InterPro"/>
</dbReference>
<dbReference type="Pfam" id="PF12717">
    <property type="entry name" value="Cnd1"/>
    <property type="match status" value="1"/>
</dbReference>
<evidence type="ECO:0000256" key="1">
    <source>
        <dbReference type="ARBA" id="ARBA00004123"/>
    </source>
</evidence>
<keyword evidence="3" id="KW-0498">Mitosis</keyword>
<dbReference type="GO" id="GO:0005634">
    <property type="term" value="C:nucleus"/>
    <property type="evidence" value="ECO:0007669"/>
    <property type="project" value="UniProtKB-SubCell"/>
</dbReference>
<dbReference type="InterPro" id="IPR011989">
    <property type="entry name" value="ARM-like"/>
</dbReference>